<feature type="region of interest" description="Disordered" evidence="1">
    <location>
        <begin position="515"/>
        <end position="555"/>
    </location>
</feature>
<keyword evidence="3" id="KW-1185">Reference proteome</keyword>
<evidence type="ECO:0000256" key="1">
    <source>
        <dbReference type="SAM" id="MobiDB-lite"/>
    </source>
</evidence>
<dbReference type="EMBL" id="KL198042">
    <property type="protein sequence ID" value="KDQ13603.1"/>
    <property type="molecule type" value="Genomic_DNA"/>
</dbReference>
<name>A0A067MCV5_BOTB1</name>
<reference evidence="3" key="1">
    <citation type="journal article" date="2014" name="Proc. Natl. Acad. Sci. U.S.A.">
        <title>Extensive sampling of basidiomycete genomes demonstrates inadequacy of the white-rot/brown-rot paradigm for wood decay fungi.</title>
        <authorList>
            <person name="Riley R."/>
            <person name="Salamov A.A."/>
            <person name="Brown D.W."/>
            <person name="Nagy L.G."/>
            <person name="Floudas D."/>
            <person name="Held B.W."/>
            <person name="Levasseur A."/>
            <person name="Lombard V."/>
            <person name="Morin E."/>
            <person name="Otillar R."/>
            <person name="Lindquist E.A."/>
            <person name="Sun H."/>
            <person name="LaButti K.M."/>
            <person name="Schmutz J."/>
            <person name="Jabbour D."/>
            <person name="Luo H."/>
            <person name="Baker S.E."/>
            <person name="Pisabarro A.G."/>
            <person name="Walton J.D."/>
            <person name="Blanchette R.A."/>
            <person name="Henrissat B."/>
            <person name="Martin F."/>
            <person name="Cullen D."/>
            <person name="Hibbett D.S."/>
            <person name="Grigoriev I.V."/>
        </authorList>
    </citation>
    <scope>NUCLEOTIDE SEQUENCE [LARGE SCALE GENOMIC DNA]</scope>
    <source>
        <strain evidence="3">FD-172 SS1</strain>
    </source>
</reference>
<dbReference type="Proteomes" id="UP000027195">
    <property type="component" value="Unassembled WGS sequence"/>
</dbReference>
<accession>A0A067MCV5</accession>
<feature type="compositionally biased region" description="Acidic residues" evidence="1">
    <location>
        <begin position="515"/>
        <end position="539"/>
    </location>
</feature>
<dbReference type="AlphaFoldDB" id="A0A067MCV5"/>
<dbReference type="HOGENOM" id="CLU_492565_0_0_1"/>
<feature type="compositionally biased region" description="Pro residues" evidence="1">
    <location>
        <begin position="423"/>
        <end position="435"/>
    </location>
</feature>
<proteinExistence type="predicted"/>
<feature type="region of interest" description="Disordered" evidence="1">
    <location>
        <begin position="423"/>
        <end position="459"/>
    </location>
</feature>
<dbReference type="InParanoid" id="A0A067MCV5"/>
<protein>
    <submittedName>
        <fullName evidence="2">Uncharacterized protein</fullName>
    </submittedName>
</protein>
<feature type="region of interest" description="Disordered" evidence="1">
    <location>
        <begin position="1"/>
        <end position="25"/>
    </location>
</feature>
<feature type="compositionally biased region" description="Polar residues" evidence="1">
    <location>
        <begin position="443"/>
        <end position="459"/>
    </location>
</feature>
<evidence type="ECO:0000313" key="2">
    <source>
        <dbReference type="EMBL" id="KDQ13603.1"/>
    </source>
</evidence>
<organism evidence="2 3">
    <name type="scientific">Botryobasidium botryosum (strain FD-172 SS1)</name>
    <dbReference type="NCBI Taxonomy" id="930990"/>
    <lineage>
        <taxon>Eukaryota</taxon>
        <taxon>Fungi</taxon>
        <taxon>Dikarya</taxon>
        <taxon>Basidiomycota</taxon>
        <taxon>Agaricomycotina</taxon>
        <taxon>Agaricomycetes</taxon>
        <taxon>Cantharellales</taxon>
        <taxon>Botryobasidiaceae</taxon>
        <taxon>Botryobasidium</taxon>
    </lineage>
</organism>
<gene>
    <name evidence="2" type="ORF">BOTBODRAFT_45052</name>
</gene>
<feature type="compositionally biased region" description="Polar residues" evidence="1">
    <location>
        <begin position="9"/>
        <end position="25"/>
    </location>
</feature>
<sequence length="631" mass="68607">MHCKAPTAADSSDSKNGSLDSDSVATKVSQLEPEGALLQPKLGLTVNGTKARKLAASQICSAWETRDASQYVDWNELQMMALREFTLFHHWKIAKRMDVFIAEKVAGHCNITLTPIWLVRWFVTDIVTSLRERNGGTGKKASEAPGKVKVEKVAAVTNAKSTGRFQSMKPLVASTPQPQCPKPIPHIKKVQQVPPHSNVKSVPWHSALKSLPPLDMFDDDVLEAASSPELADPRFDIKFVDDDLVAYPVQKSSAQIREAAWAKGEQDVGICYDGATVQPELEVQLDYLPPQAWGQAEELSAVRSLLTLRSAWQLTHHPLALLSGPQGTQYQAHIVGVMSKWAVILINTVLPHRSAWHAVLPKGMHDFCQSGKHSDLALPSPLNPKSTHQAVVDKCGSDLHRRHVLFSSWYSFVLNLIKSVPLPPSAPPSTPPSPAPLSFTPLHPTSQSPTSHISVSSTPPSLASWCDTSKLVVLIKTEPGVQSDSEGEVSGVDSDMEEIVEEGVEETMEEIIEEEAEEAEAENAEADSEAEDTAEAEADGEAKAEASTDVSADIAPTKQKRKRCMAVLDSQQTAASFQSKRVCVNTPQVQYNANLKEASTLNKVKAKARALTKAVRKAKPVLSDPQFLVGV</sequence>
<evidence type="ECO:0000313" key="3">
    <source>
        <dbReference type="Proteomes" id="UP000027195"/>
    </source>
</evidence>